<evidence type="ECO:0000256" key="6">
    <source>
        <dbReference type="ARBA" id="ARBA00022484"/>
    </source>
</evidence>
<dbReference type="PROSITE" id="PS50526">
    <property type="entry name" value="RDRP_SSRNA_NEG_NONSEG"/>
    <property type="match status" value="1"/>
</dbReference>
<keyword evidence="32" id="KW-1185">Reference proteome</keyword>
<comment type="catalytic activity">
    <reaction evidence="28">
        <text>GTP + H2O = GDP + phosphate + H(+)</text>
        <dbReference type="Rhea" id="RHEA:19669"/>
        <dbReference type="ChEBI" id="CHEBI:15377"/>
        <dbReference type="ChEBI" id="CHEBI:15378"/>
        <dbReference type="ChEBI" id="CHEBI:37565"/>
        <dbReference type="ChEBI" id="CHEBI:43474"/>
        <dbReference type="ChEBI" id="CHEBI:58189"/>
    </reaction>
</comment>
<keyword evidence="18" id="KW-1035">Host cytoplasm</keyword>
<evidence type="ECO:0000256" key="1">
    <source>
        <dbReference type="ARBA" id="ARBA00004192"/>
    </source>
</evidence>
<dbReference type="Pfam" id="PF21080">
    <property type="entry name" value="Methyltrans_Mon_1st"/>
    <property type="match status" value="1"/>
</dbReference>
<evidence type="ECO:0000256" key="11">
    <source>
        <dbReference type="ARBA" id="ARBA00022695"/>
    </source>
</evidence>
<evidence type="ECO:0000313" key="31">
    <source>
        <dbReference type="EMBL" id="UYL94390.1"/>
    </source>
</evidence>
<keyword evidence="15" id="KW-0946">Virion</keyword>
<name>A0AAE9P896_9RHAB</name>
<dbReference type="InterPro" id="IPR039530">
    <property type="entry name" value="L_methyltransferase_rhabdo"/>
</dbReference>
<keyword evidence="11" id="KW-0548">Nucleotidyltransferase</keyword>
<proteinExistence type="predicted"/>
<dbReference type="InterPro" id="IPR029063">
    <property type="entry name" value="SAM-dependent_MTases_sf"/>
</dbReference>
<dbReference type="GO" id="GO:0004482">
    <property type="term" value="F:mRNA 5'-cap (guanine-N7-)-methyltransferase activity"/>
    <property type="evidence" value="ECO:0007669"/>
    <property type="project" value="InterPro"/>
</dbReference>
<feature type="domain" description="Mononegavirus-type SAM-dependent 2'-O-MTase" evidence="30">
    <location>
        <begin position="1654"/>
        <end position="1852"/>
    </location>
</feature>
<dbReference type="NCBIfam" id="TIGR04198">
    <property type="entry name" value="paramyx_RNAcap"/>
    <property type="match status" value="1"/>
</dbReference>
<evidence type="ECO:0000256" key="4">
    <source>
        <dbReference type="ARBA" id="ARBA00012582"/>
    </source>
</evidence>
<keyword evidence="12" id="KW-0547">Nucleotide-binding</keyword>
<keyword evidence="16" id="KW-0693">Viral RNA replication</keyword>
<dbReference type="EC" id="2.7.7.48" evidence="3"/>
<dbReference type="InterPro" id="IPR048398">
    <property type="entry name" value="Methyltrans_Mon_C"/>
</dbReference>
<evidence type="ECO:0000259" key="29">
    <source>
        <dbReference type="PROSITE" id="PS50526"/>
    </source>
</evidence>
<evidence type="ECO:0000256" key="16">
    <source>
        <dbReference type="ARBA" id="ARBA00022953"/>
    </source>
</evidence>
<keyword evidence="6 31" id="KW-0696">RNA-directed RNA polymerase</keyword>
<evidence type="ECO:0000256" key="10">
    <source>
        <dbReference type="ARBA" id="ARBA00022691"/>
    </source>
</evidence>
<dbReference type="InterPro" id="IPR048397">
    <property type="entry name" value="Methyltrans_Mon_CD"/>
</dbReference>
<accession>A0AAE9P896</accession>
<dbReference type="InterPro" id="IPR039736">
    <property type="entry name" value="L_poly_C"/>
</dbReference>
<evidence type="ECO:0000256" key="28">
    <source>
        <dbReference type="ARBA" id="ARBA00048548"/>
    </source>
</evidence>
<dbReference type="Pfam" id="PF00946">
    <property type="entry name" value="Mononeg_RNA_pol"/>
    <property type="match status" value="1"/>
</dbReference>
<evidence type="ECO:0000256" key="20">
    <source>
        <dbReference type="ARBA" id="ARBA00024494"/>
    </source>
</evidence>
<evidence type="ECO:0000256" key="19">
    <source>
        <dbReference type="ARBA" id="ARBA00023268"/>
    </source>
</evidence>
<evidence type="ECO:0000259" key="30">
    <source>
        <dbReference type="PROSITE" id="PS51590"/>
    </source>
</evidence>
<evidence type="ECO:0000256" key="24">
    <source>
        <dbReference type="ARBA" id="ARBA00030436"/>
    </source>
</evidence>
<dbReference type="InterPro" id="IPR014023">
    <property type="entry name" value="Mononeg_RNA_pol_cat"/>
</dbReference>
<dbReference type="Pfam" id="PF21081">
    <property type="entry name" value="Methyltrans_Mon_3rd"/>
    <property type="match status" value="1"/>
</dbReference>
<evidence type="ECO:0000256" key="2">
    <source>
        <dbReference type="ARBA" id="ARBA00004328"/>
    </source>
</evidence>
<evidence type="ECO:0000256" key="8">
    <source>
        <dbReference type="ARBA" id="ARBA00022664"/>
    </source>
</evidence>
<protein>
    <recommendedName>
        <fullName evidence="5">RNA-directed RNA polymerase L</fullName>
        <ecNumber evidence="22">2.1.1.375</ecNumber>
        <ecNumber evidence="3">2.7.7.48</ecNumber>
        <ecNumber evidence="4">2.7.7.88</ecNumber>
    </recommendedName>
    <alternativeName>
        <fullName evidence="23">Large structural protein</fullName>
    </alternativeName>
    <alternativeName>
        <fullName evidence="25">Replicase</fullName>
    </alternativeName>
    <alternativeName>
        <fullName evidence="24">Transcriptase</fullName>
    </alternativeName>
</protein>
<sequence length="2107" mass="239911">MFGYDEADLLEDYEAGDGLELWYEDLSDIFSDIQDERMDITTGPRFLNQVDYTLNSPLIADTLDSFRDYIRGAHVEMIHHKGKRWEKAKNWIRELPCRTDDYSHSNKFHEWVFGLYQRPCPGTGFKRFLTLVNKDSRDTFEVVKAFVKGWAKLDVNYHPIDDPTVDILRYGQIFLDTYIITLLLNCSSDSELEALKAFPRVQYNEKNESWQIETESLGLVHCGHDFIAIPGERKLLTRNMLLMIKDTALARFQTLMNIKHRHNPSYSLHHMPFILELYRTGDNLFKKYGNKAYDCIKMLEPSAIAQIDKLSRETIPLIPEFTSFPQFLAEQRRVLQNLYPDFLAFSDCIQRQNDVRVLLTTYGAFRHWGHPFIDYFTGLEALHKNTTMPKNIDVAYANALASDLTRKILTRKFKTESKWYVDQTLLPPDHTFAKAIGSNTWPSLAHIEEFGDHWHELPLLPCFVIPDVIDPSLVYADKSHSPDFSEVRDHIAKYPNRPIQSKKVLMTFVTSPQTKWKELLTRINQRGFDFEELIIGLTGKEREIKWKGRFFALMSWTLREYFVITEYLIKEHILPFFDGITMADDQTTITRKMLDRTKGQGDKKYKTVTIANHIDYEKWNNHQRGEANNPVFRVMGQFLGYPQLIERTHEAFEKSLFYYRDRPDLMMVEDGEIKNRTDRLVCWRGQAGGIEGLRQKGWSVVNLLAVERNSRIRNTDVSALAQGDNQVVITKFLVSDWRTPAELNLRLERIIKNNAAIMESIKEGTEKLGLIINEEETLQSASMLVYGKNIVFHGCMLGLEEKRYSRVTCMTNDQLPTMGNMLSTVTTNCLTVAHLSKDPINAMIAFNWQSNFTRRLMEMHNPALRASVLDYIDLPDDEKTAFNVVFSYLDPSLGGIGGMSLNRFLIRQFPDPVTEALSFWKVVHDNTGNPIVRSVCNAAGNPRLGQTTLKNFRKLIEAPESLNIPSSISAKSLIKEEIRKQLIWSHGLIKNELISRAVRHTDQMGDQFYIFLETIKPCFPRFLNEFSESTYTGLVEKLIGLFENARTIRTTFQKKLGARVDAVIYASELSSLRTIERIATRTSGSPWSCSAEHADILRHRSWGREIIGATVPHPIELIGNVSTGLLNCEACFKGGPNQGYVVVVIPSSFDEKGYERGSHSPYLGSHTSESTSLIQAWEKDTNLPTIRRAANLRNAINWFVAPDSHLAKSILNNLESLTGESADVVLSGFERTGSARHRYACSRVSNGGFLAQSPFFATQMTISTDPLNKSLESDENYDFMYQSCLVFAQGLAGLLYRIHPAPSRFHFHLSCRSCLRKIGDLHLDSDYEFNFPSAADDLADWKPTGTEWLKTNPGLVIPTGPWNMLDDREKSYHIGIAQGFMFGDWYNQTENQKKLDDLFPYTINSKVIPQQYLQGIATGLLRAASLSLIHRLSLCSSRQHWELITANYWARLDNLTRNDSFLKIISNHAIMAELMTVSHRISPSFPTNSRDLAVTITSYFRVLLDGMYISKKIYQPPYPNTWVFSDFATPETGGLLILSSSVTKTIMVKVLTKTTQDTVREMANLVGCLRSKAVFTGAPIPSTGDIYLCSSEVRHSCKGISNSAMAIGQDLLADFTTEFQGGVTKLIVPTSTTPVPAPTLVVPRIQNPLISGLRTSQIATGSHMKLGCILKDLKAEVTDAICGGDGSGGWGSRILREYRLSRVIFNSLMCFDHLQLNGVSPSPPSAIYHLGPSITDRCPNLTDAWENPSDLRDKETWQYFLELKRYHRLVIDLITLDMESIDSESDGQILDNLFQYLVKLMTPGGVLIYKSYISKIISSNGEMLDRFLKRFNKITFYQTDLSSSFTSEIYLVCEGLNFETRIDKYPEWVEITNFFKTCYVYRSIEEEFQRGIIVSRLNLSQGVPKTLAPKSYDELSSILIRLTVPHHHAILAGKIMAEAHLGHGASFSMYLLAIIGLFGFKICTKEGYRPHLPSDQVVGQSVAVVVGINIWLSLTWKDISLFKACHDAIANNIPVYCHVKTEWLEKPRRRAYVMGWSFTKVASEYKVVRLDSKMALIGAIVRLLHSHFPINTLPTDHQMIDEWLFTHKLGLGLRNLIERIGSFDFLE</sequence>
<evidence type="ECO:0000256" key="3">
    <source>
        <dbReference type="ARBA" id="ARBA00012494"/>
    </source>
</evidence>
<evidence type="ECO:0000313" key="32">
    <source>
        <dbReference type="Proteomes" id="UP001256378"/>
    </source>
</evidence>
<keyword evidence="17" id="KW-0506">mRNA capping</keyword>
<dbReference type="Gene3D" id="3.40.50.150">
    <property type="entry name" value="Vaccinia Virus protein VP39"/>
    <property type="match status" value="1"/>
</dbReference>
<dbReference type="InterPro" id="IPR026890">
    <property type="entry name" value="Mononeg_mRNAcap"/>
</dbReference>
<keyword evidence="10" id="KW-0949">S-adenosyl-L-methionine</keyword>
<evidence type="ECO:0000256" key="26">
    <source>
        <dbReference type="ARBA" id="ARBA00047332"/>
    </source>
</evidence>
<dbReference type="Pfam" id="PF14314">
    <property type="entry name" value="Methyltrans_Mon_2nd"/>
    <property type="match status" value="1"/>
</dbReference>
<dbReference type="PROSITE" id="PS51590">
    <property type="entry name" value="SAM_MT_MNV_L"/>
    <property type="match status" value="1"/>
</dbReference>
<dbReference type="EC" id="2.7.7.88" evidence="4"/>
<organism evidence="31 32">
    <name type="scientific">Inari rhabdovirus</name>
    <dbReference type="NCBI Taxonomy" id="2980584"/>
    <lineage>
        <taxon>Viruses</taxon>
        <taxon>Riboviria</taxon>
        <taxon>Orthornavirae</taxon>
        <taxon>Negarnaviricota</taxon>
        <taxon>Haploviricotina</taxon>
        <taxon>Monjiviricetes</taxon>
        <taxon>Mononegavirales</taxon>
        <taxon>Rhabdoviridae</taxon>
        <taxon>Alpharhabdovirinae</taxon>
        <taxon>Merhavirus</taxon>
        <taxon>Merhavirus inari</taxon>
    </lineage>
</organism>
<evidence type="ECO:0000256" key="15">
    <source>
        <dbReference type="ARBA" id="ARBA00022844"/>
    </source>
</evidence>
<evidence type="ECO:0000256" key="27">
    <source>
        <dbReference type="ARBA" id="ARBA00047370"/>
    </source>
</evidence>
<dbReference type="InterPro" id="IPR025786">
    <property type="entry name" value="Mononega_L_MeTrfase"/>
</dbReference>
<evidence type="ECO:0000256" key="22">
    <source>
        <dbReference type="ARBA" id="ARBA00026099"/>
    </source>
</evidence>
<dbReference type="GO" id="GO:0044423">
    <property type="term" value="C:virion component"/>
    <property type="evidence" value="ECO:0007669"/>
    <property type="project" value="UniProtKB-KW"/>
</dbReference>
<comment type="subcellular location">
    <subcellularLocation>
        <location evidence="1">Host cytoplasm</location>
    </subcellularLocation>
    <subcellularLocation>
        <location evidence="2">Virion</location>
    </subcellularLocation>
</comment>
<evidence type="ECO:0000256" key="7">
    <source>
        <dbReference type="ARBA" id="ARBA00022603"/>
    </source>
</evidence>
<keyword evidence="13" id="KW-0378">Hydrolase</keyword>
<reference evidence="31" key="1">
    <citation type="journal article" date="2022" name="Viruses">
        <title>Characterisation of the RNA Virome of Nine Ochlerotatus Species in Finland.</title>
        <authorList>
            <person name="Truong Nguyen P.T."/>
            <person name="Culverwell C.L."/>
            <person name="Suvanto M.T."/>
            <person name="Korhonen E.M."/>
            <person name="Uusitalo R."/>
            <person name="Vapalahti O."/>
            <person name="Smura T."/>
            <person name="Huhtamo E."/>
        </authorList>
    </citation>
    <scope>NUCLEOTIDE SEQUENCE</scope>
    <source>
        <strain evidence="31">FIN/L-2018/84</strain>
    </source>
</reference>
<comment type="catalytic activity">
    <reaction evidence="20">
        <text>a 5'-end triphospho-adenylyl-adenylyl-cytidylyl-adenosine in mRNA + GDP + H(+) = a 5'-end (5'-triphosphoguanosine)-adenylyl-adenylyl-cytidylyl-adenosine in mRNA + diphosphate</text>
        <dbReference type="Rhea" id="RHEA:65436"/>
        <dbReference type="Rhea" id="RHEA-COMP:16797"/>
        <dbReference type="Rhea" id="RHEA-COMP:16799"/>
        <dbReference type="ChEBI" id="CHEBI:15378"/>
        <dbReference type="ChEBI" id="CHEBI:33019"/>
        <dbReference type="ChEBI" id="CHEBI:58189"/>
        <dbReference type="ChEBI" id="CHEBI:156484"/>
        <dbReference type="ChEBI" id="CHEBI:156503"/>
        <dbReference type="EC" id="2.7.7.88"/>
    </reaction>
</comment>
<comment type="catalytic activity">
    <reaction evidence="21">
        <text>a 5'-end (5'-triphosphoguanosine)-(2'-O-methyladenylyl)-adenylyl-cytidylyl-adenosine in mRNA + S-adenosyl-L-methionine = a 5'-end (N(7)-methyl 5'-triphosphoguanosine)-(2'-O-methyladenylyl)-adenylyl-cytidylyl-adenosine in mRNA + S-adenosyl-L-homocysteine</text>
        <dbReference type="Rhea" id="RHEA:65440"/>
        <dbReference type="Rhea" id="RHEA-COMP:16798"/>
        <dbReference type="Rhea" id="RHEA-COMP:16801"/>
        <dbReference type="ChEBI" id="CHEBI:57856"/>
        <dbReference type="ChEBI" id="CHEBI:59789"/>
        <dbReference type="ChEBI" id="CHEBI:156482"/>
        <dbReference type="ChEBI" id="CHEBI:156483"/>
    </reaction>
</comment>
<keyword evidence="9" id="KW-0808">Transferase</keyword>
<keyword evidence="8" id="KW-0507">mRNA processing</keyword>
<evidence type="ECO:0000256" key="17">
    <source>
        <dbReference type="ARBA" id="ARBA00023042"/>
    </source>
</evidence>
<evidence type="ECO:0000256" key="23">
    <source>
        <dbReference type="ARBA" id="ARBA00030285"/>
    </source>
</evidence>
<evidence type="ECO:0000256" key="9">
    <source>
        <dbReference type="ARBA" id="ARBA00022679"/>
    </source>
</evidence>
<comment type="catalytic activity">
    <reaction evidence="26">
        <text>a 5'-end (5'-triphosphoguanosine)-adenylyl-adenylyl-cytidylyl-adenosine in mRNA + S-adenosyl-L-methionine = a 5'-end (5'-triphosphoguanosine)-(2'-O-methyladenylyl)-adenylyl-cytidylyl-adenosine in mRNA + S-adenosyl-L-homocysteine + H(+)</text>
        <dbReference type="Rhea" id="RHEA:65380"/>
        <dbReference type="Rhea" id="RHEA-COMP:16797"/>
        <dbReference type="Rhea" id="RHEA-COMP:16801"/>
        <dbReference type="ChEBI" id="CHEBI:15378"/>
        <dbReference type="ChEBI" id="CHEBI:57856"/>
        <dbReference type="ChEBI" id="CHEBI:59789"/>
        <dbReference type="ChEBI" id="CHEBI:156482"/>
        <dbReference type="ChEBI" id="CHEBI:156484"/>
    </reaction>
</comment>
<keyword evidence="7" id="KW-0489">Methyltransferase</keyword>
<evidence type="ECO:0000256" key="25">
    <source>
        <dbReference type="ARBA" id="ARBA00031012"/>
    </source>
</evidence>
<keyword evidence="14" id="KW-0067">ATP-binding</keyword>
<dbReference type="GO" id="GO:0003968">
    <property type="term" value="F:RNA-directed RNA polymerase activity"/>
    <property type="evidence" value="ECO:0007669"/>
    <property type="project" value="UniProtKB-KW"/>
</dbReference>
<dbReference type="GO" id="GO:0005524">
    <property type="term" value="F:ATP binding"/>
    <property type="evidence" value="ECO:0007669"/>
    <property type="project" value="UniProtKB-KW"/>
</dbReference>
<dbReference type="EMBL" id="ON955143">
    <property type="protein sequence ID" value="UYL94390.1"/>
    <property type="molecule type" value="Viral_cRNA"/>
</dbReference>
<dbReference type="EC" id="2.1.1.375" evidence="22"/>
<dbReference type="GO" id="GO:0030430">
    <property type="term" value="C:host cell cytoplasm"/>
    <property type="evidence" value="ECO:0007669"/>
    <property type="project" value="UniProtKB-SubCell"/>
</dbReference>
<dbReference type="GO" id="GO:0016787">
    <property type="term" value="F:hydrolase activity"/>
    <property type="evidence" value="ECO:0007669"/>
    <property type="project" value="UniProtKB-KW"/>
</dbReference>
<evidence type="ECO:0000256" key="18">
    <source>
        <dbReference type="ARBA" id="ARBA00023200"/>
    </source>
</evidence>
<evidence type="ECO:0000256" key="12">
    <source>
        <dbReference type="ARBA" id="ARBA00022741"/>
    </source>
</evidence>
<evidence type="ECO:0000256" key="14">
    <source>
        <dbReference type="ARBA" id="ARBA00022840"/>
    </source>
</evidence>
<comment type="catalytic activity">
    <reaction evidence="27">
        <text>a 5'-end (5'-triphosphoguanosine)-adenylyl-adenylyl-cytidylyl-adenosine in mRNA + 2 S-adenosyl-L-methionine = a 5'-end (N(7)-methyl 5'-triphosphoguanosine)-(2'-O-methyladenylyl)-adenylyl-cytidylyl-adenosine in mRNA + 2 S-adenosyl-L-homocysteine + H(+)</text>
        <dbReference type="Rhea" id="RHEA:65376"/>
        <dbReference type="Rhea" id="RHEA-COMP:16797"/>
        <dbReference type="Rhea" id="RHEA-COMP:16798"/>
        <dbReference type="ChEBI" id="CHEBI:15378"/>
        <dbReference type="ChEBI" id="CHEBI:57856"/>
        <dbReference type="ChEBI" id="CHEBI:59789"/>
        <dbReference type="ChEBI" id="CHEBI:156483"/>
        <dbReference type="ChEBI" id="CHEBI:156484"/>
        <dbReference type="EC" id="2.1.1.375"/>
    </reaction>
</comment>
<feature type="domain" description="RdRp catalytic" evidence="29">
    <location>
        <begin position="608"/>
        <end position="794"/>
    </location>
</feature>
<dbReference type="Pfam" id="PF14318">
    <property type="entry name" value="Mononeg_mRNAcap"/>
    <property type="match status" value="1"/>
</dbReference>
<keyword evidence="19" id="KW-0511">Multifunctional enzyme</keyword>
<evidence type="ECO:0000256" key="13">
    <source>
        <dbReference type="ARBA" id="ARBA00022801"/>
    </source>
</evidence>
<dbReference type="Proteomes" id="UP001256378">
    <property type="component" value="Segment"/>
</dbReference>
<evidence type="ECO:0000256" key="5">
    <source>
        <dbReference type="ARBA" id="ARBA00018602"/>
    </source>
</evidence>
<evidence type="ECO:0000256" key="21">
    <source>
        <dbReference type="ARBA" id="ARBA00024499"/>
    </source>
</evidence>